<sequence>MRIGIVSLASRDQKSRKCRTKRWTGVADRPFYQWMIARGDRGHRNRSPTEIMNRKTFPTLVLLLLLSPHLLADEVRSDLARGVYIADVSDDAIVDAPQWHDQTREPPLSMVAAVRAATAKLKTLPANSEPVQWVLHRVTLKRKGNTGWFYITTFRSKFVPDPPDGRGRLSSGSNPYLIPRDLRIPVLMDGVVPEIAVNRHTDAMLKLLDDLDL</sequence>
<evidence type="ECO:0000313" key="2">
    <source>
        <dbReference type="Proteomes" id="UP000315471"/>
    </source>
</evidence>
<keyword evidence="2" id="KW-1185">Reference proteome</keyword>
<protein>
    <submittedName>
        <fullName evidence="1">Uncharacterized protein</fullName>
    </submittedName>
</protein>
<organism evidence="1 2">
    <name type="scientific">Novipirellula aureliae</name>
    <dbReference type="NCBI Taxonomy" id="2527966"/>
    <lineage>
        <taxon>Bacteria</taxon>
        <taxon>Pseudomonadati</taxon>
        <taxon>Planctomycetota</taxon>
        <taxon>Planctomycetia</taxon>
        <taxon>Pirellulales</taxon>
        <taxon>Pirellulaceae</taxon>
        <taxon>Novipirellula</taxon>
    </lineage>
</organism>
<accession>A0A5C6DJU6</accession>
<evidence type="ECO:0000313" key="1">
    <source>
        <dbReference type="EMBL" id="TWU35186.1"/>
    </source>
</evidence>
<dbReference type="AlphaFoldDB" id="A0A5C6DJU6"/>
<proteinExistence type="predicted"/>
<comment type="caution">
    <text evidence="1">The sequence shown here is derived from an EMBL/GenBank/DDBJ whole genome shotgun (WGS) entry which is preliminary data.</text>
</comment>
<name>A0A5C6DJU6_9BACT</name>
<dbReference type="EMBL" id="SJPY01000010">
    <property type="protein sequence ID" value="TWU35186.1"/>
    <property type="molecule type" value="Genomic_DNA"/>
</dbReference>
<reference evidence="1 2" key="1">
    <citation type="submission" date="2019-02" db="EMBL/GenBank/DDBJ databases">
        <title>Deep-cultivation of Planctomycetes and their phenomic and genomic characterization uncovers novel biology.</title>
        <authorList>
            <person name="Wiegand S."/>
            <person name="Jogler M."/>
            <person name="Boedeker C."/>
            <person name="Pinto D."/>
            <person name="Vollmers J."/>
            <person name="Rivas-Marin E."/>
            <person name="Kohn T."/>
            <person name="Peeters S.H."/>
            <person name="Heuer A."/>
            <person name="Rast P."/>
            <person name="Oberbeckmann S."/>
            <person name="Bunk B."/>
            <person name="Jeske O."/>
            <person name="Meyerdierks A."/>
            <person name="Storesund J.E."/>
            <person name="Kallscheuer N."/>
            <person name="Luecker S."/>
            <person name="Lage O.M."/>
            <person name="Pohl T."/>
            <person name="Merkel B.J."/>
            <person name="Hornburger P."/>
            <person name="Mueller R.-W."/>
            <person name="Bruemmer F."/>
            <person name="Labrenz M."/>
            <person name="Spormann A.M."/>
            <person name="Op Den Camp H."/>
            <person name="Overmann J."/>
            <person name="Amann R."/>
            <person name="Jetten M.S.M."/>
            <person name="Mascher T."/>
            <person name="Medema M.H."/>
            <person name="Devos D.P."/>
            <person name="Kaster A.-K."/>
            <person name="Ovreas L."/>
            <person name="Rohde M."/>
            <person name="Galperin M.Y."/>
            <person name="Jogler C."/>
        </authorList>
    </citation>
    <scope>NUCLEOTIDE SEQUENCE [LARGE SCALE GENOMIC DNA]</scope>
    <source>
        <strain evidence="1 2">Q31b</strain>
    </source>
</reference>
<dbReference type="RefSeq" id="WP_146602382.1">
    <property type="nucleotide sequence ID" value="NZ_SJPY01000010.1"/>
</dbReference>
<dbReference type="Proteomes" id="UP000315471">
    <property type="component" value="Unassembled WGS sequence"/>
</dbReference>
<dbReference type="OrthoDB" id="269392at2"/>
<gene>
    <name evidence="1" type="ORF">Q31b_52820</name>
</gene>